<dbReference type="EMBL" id="JAKPBZ010000116">
    <property type="protein sequence ID" value="MCL2895385.1"/>
    <property type="molecule type" value="Genomic_DNA"/>
</dbReference>
<evidence type="ECO:0000259" key="1">
    <source>
        <dbReference type="Pfam" id="PF13619"/>
    </source>
</evidence>
<reference evidence="2 3" key="1">
    <citation type="submission" date="2022-02" db="EMBL/GenBank/DDBJ databases">
        <title>Description of Brenneria tiliae sp. nov. isolated from symptomatic Tilia x moltkei and Tilia x europaea trees in the UK.</title>
        <authorList>
            <person name="Kile H."/>
        </authorList>
    </citation>
    <scope>NUCLEOTIDE SEQUENCE [LARGE SCALE GENOMIC DNA]</scope>
    <source>
        <strain evidence="2 3">MC1SB4.1</strain>
    </source>
</reference>
<feature type="domain" description="KTSC" evidence="1">
    <location>
        <begin position="9"/>
        <end position="66"/>
    </location>
</feature>
<accession>A0ABT0MZV8</accession>
<organism evidence="2 3">
    <name type="scientific">Brenneria tiliae</name>
    <dbReference type="NCBI Taxonomy" id="2914984"/>
    <lineage>
        <taxon>Bacteria</taxon>
        <taxon>Pseudomonadati</taxon>
        <taxon>Pseudomonadota</taxon>
        <taxon>Gammaproteobacteria</taxon>
        <taxon>Enterobacterales</taxon>
        <taxon>Pectobacteriaceae</taxon>
        <taxon>Brenneria</taxon>
    </lineage>
</organism>
<dbReference type="InterPro" id="IPR025309">
    <property type="entry name" value="KTSC_dom"/>
</dbReference>
<keyword evidence="3" id="KW-1185">Reference proteome</keyword>
<comment type="caution">
    <text evidence="2">The sequence shown here is derived from an EMBL/GenBank/DDBJ whole genome shotgun (WGS) entry which is preliminary data.</text>
</comment>
<name>A0ABT0MZV8_9GAMM</name>
<evidence type="ECO:0000313" key="3">
    <source>
        <dbReference type="Proteomes" id="UP001203069"/>
    </source>
</evidence>
<protein>
    <submittedName>
        <fullName evidence="2">KTSC domain-containing protein</fullName>
    </submittedName>
</protein>
<evidence type="ECO:0000313" key="2">
    <source>
        <dbReference type="EMBL" id="MCL2895385.1"/>
    </source>
</evidence>
<sequence length="72" mass="8438">MILQRKRVSSAELFAIGYDAEKSVLEVELLNGSIYQYSGVARMIYEELMSSTAKHRYYSRYIKSSFPYEKLQ</sequence>
<dbReference type="Pfam" id="PF13619">
    <property type="entry name" value="KTSC"/>
    <property type="match status" value="1"/>
</dbReference>
<gene>
    <name evidence="2" type="ORF">MFP26_22185</name>
</gene>
<proteinExistence type="predicted"/>
<dbReference type="Proteomes" id="UP001203069">
    <property type="component" value="Unassembled WGS sequence"/>
</dbReference>